<evidence type="ECO:0000256" key="1">
    <source>
        <dbReference type="SAM" id="MobiDB-lite"/>
    </source>
</evidence>
<comment type="caution">
    <text evidence="2">The sequence shown here is derived from an EMBL/GenBank/DDBJ whole genome shotgun (WGS) entry which is preliminary data.</text>
</comment>
<sequence length="147" mass="16465">MLIANRPGVHRHYQYTQIPPIRVPVVPLKRGGGERRSSCAQTTFGESWPGPLDRGSAKQPVCLDFQDLAQQPPPAPVLPSSRAGYSWQRLQETIRRESQVHGITKDEDEAALEDKSNGKAGDRERQTNDVPETGSRFYWTRSRGSIV</sequence>
<gene>
    <name evidence="2" type="ORF">HBR001_LOCUS7176</name>
</gene>
<dbReference type="EMBL" id="CANTFL010001335">
    <property type="protein sequence ID" value="CAI5737494.1"/>
    <property type="molecule type" value="Genomic_DNA"/>
</dbReference>
<feature type="compositionally biased region" description="Basic and acidic residues" evidence="1">
    <location>
        <begin position="112"/>
        <end position="127"/>
    </location>
</feature>
<evidence type="ECO:0008006" key="4">
    <source>
        <dbReference type="Google" id="ProtNLM"/>
    </source>
</evidence>
<evidence type="ECO:0000313" key="2">
    <source>
        <dbReference type="EMBL" id="CAI5737494.1"/>
    </source>
</evidence>
<organism evidence="2 3">
    <name type="scientific">Hyaloperonospora brassicae</name>
    <name type="common">Brassica downy mildew</name>
    <name type="synonym">Peronospora brassicae</name>
    <dbReference type="NCBI Taxonomy" id="162125"/>
    <lineage>
        <taxon>Eukaryota</taxon>
        <taxon>Sar</taxon>
        <taxon>Stramenopiles</taxon>
        <taxon>Oomycota</taxon>
        <taxon>Peronosporomycetes</taxon>
        <taxon>Peronosporales</taxon>
        <taxon>Peronosporaceae</taxon>
        <taxon>Hyaloperonospora</taxon>
    </lineage>
</organism>
<accession>A0AAV0UPT2</accession>
<proteinExistence type="predicted"/>
<feature type="compositionally biased region" description="Basic and acidic residues" evidence="1">
    <location>
        <begin position="96"/>
        <end position="105"/>
    </location>
</feature>
<dbReference type="AlphaFoldDB" id="A0AAV0UPT2"/>
<name>A0AAV0UPT2_HYABA</name>
<protein>
    <recommendedName>
        <fullName evidence="4">RxLR effector candidate protein</fullName>
    </recommendedName>
</protein>
<evidence type="ECO:0000313" key="3">
    <source>
        <dbReference type="Proteomes" id="UP001162031"/>
    </source>
</evidence>
<feature type="region of interest" description="Disordered" evidence="1">
    <location>
        <begin position="33"/>
        <end position="56"/>
    </location>
</feature>
<keyword evidence="3" id="KW-1185">Reference proteome</keyword>
<feature type="region of interest" description="Disordered" evidence="1">
    <location>
        <begin position="96"/>
        <end position="147"/>
    </location>
</feature>
<dbReference type="Proteomes" id="UP001162031">
    <property type="component" value="Unassembled WGS sequence"/>
</dbReference>
<reference evidence="2" key="1">
    <citation type="submission" date="2022-12" db="EMBL/GenBank/DDBJ databases">
        <authorList>
            <person name="Webb A."/>
        </authorList>
    </citation>
    <scope>NUCLEOTIDE SEQUENCE</scope>
    <source>
        <strain evidence="2">Hp1</strain>
    </source>
</reference>